<comment type="caution">
    <text evidence="2">The sequence shown here is derived from an EMBL/GenBank/DDBJ whole genome shotgun (WGS) entry which is preliminary data.</text>
</comment>
<gene>
    <name evidence="2" type="ORF">E3O23_14420</name>
</gene>
<sequence length="501" mass="52195">MTRLRGALFSLALALVVLAHLLVAAPSLLELRLWEDEAFNLTVPLNLLRGLGYTSDGTLSGSQLTPFDARISTGPVVLLPVTAALATGADLVLAGRAVMLVFYAALLAGLWIVGRRVGGRWAGLAAVSVPLALNTNGSASPLQGPADILGEIPAAALIVFALATFRSRPWLAGLLLGLAVQCKTIALLAFPALLLAVFFTEPGQTVRQRLRRTLPMIGMAVVPTALFELWQLVALGPAGFALATRNFIGFLVKGGQTGYFPPLDKLVALLSAWRLPLVVVVLVVIGAIALGVYIVRLARRGAICLPAGAGEDASPRELIVLLGAAAFGVLTWAAWWIASAHTPVWIRHPSPGLFAFLPVLAAYVVLALRVLLGAPQARPRIVAAVGAVALAAVLVLPAAVHASDARAGRHETLGDQRAAAAGIAAVHQPWLAGAWGGSVSVTVMSGAHAALTDAPQVGDTTRIWSVRDHPNRAAFDEWLGVHCGRELLATHGYVVCAAPPG</sequence>
<keyword evidence="3" id="KW-1185">Reference proteome</keyword>
<evidence type="ECO:0000313" key="2">
    <source>
        <dbReference type="EMBL" id="TFB47800.1"/>
    </source>
</evidence>
<feature type="transmembrane region" description="Helical" evidence="1">
    <location>
        <begin position="381"/>
        <end position="400"/>
    </location>
</feature>
<dbReference type="AlphaFoldDB" id="A0A4R8UCG0"/>
<feature type="transmembrane region" description="Helical" evidence="1">
    <location>
        <begin position="275"/>
        <end position="297"/>
    </location>
</feature>
<keyword evidence="1" id="KW-1133">Transmembrane helix</keyword>
<feature type="transmembrane region" description="Helical" evidence="1">
    <location>
        <begin position="93"/>
        <end position="113"/>
    </location>
</feature>
<evidence type="ECO:0000256" key="1">
    <source>
        <dbReference type="SAM" id="Phobius"/>
    </source>
</evidence>
<feature type="transmembrane region" description="Helical" evidence="1">
    <location>
        <begin position="171"/>
        <end position="199"/>
    </location>
</feature>
<evidence type="ECO:0008006" key="4">
    <source>
        <dbReference type="Google" id="ProtNLM"/>
    </source>
</evidence>
<keyword evidence="1" id="KW-0472">Membrane</keyword>
<proteinExistence type="predicted"/>
<feature type="transmembrane region" description="Helical" evidence="1">
    <location>
        <begin position="353"/>
        <end position="372"/>
    </location>
</feature>
<organism evidence="2 3">
    <name type="scientific">Cryobacterium tagatosivorans</name>
    <dbReference type="NCBI Taxonomy" id="1259199"/>
    <lineage>
        <taxon>Bacteria</taxon>
        <taxon>Bacillati</taxon>
        <taxon>Actinomycetota</taxon>
        <taxon>Actinomycetes</taxon>
        <taxon>Micrococcales</taxon>
        <taxon>Microbacteriaceae</taxon>
        <taxon>Cryobacterium</taxon>
    </lineage>
</organism>
<evidence type="ECO:0000313" key="3">
    <source>
        <dbReference type="Proteomes" id="UP000297866"/>
    </source>
</evidence>
<dbReference type="RefSeq" id="WP_134492157.1">
    <property type="nucleotide sequence ID" value="NZ_SOEZ01000070.1"/>
</dbReference>
<accession>A0A4R8UCG0</accession>
<dbReference type="OrthoDB" id="5008120at2"/>
<feature type="transmembrane region" description="Helical" evidence="1">
    <location>
        <begin position="148"/>
        <end position="165"/>
    </location>
</feature>
<feature type="transmembrane region" description="Helical" evidence="1">
    <location>
        <begin position="318"/>
        <end position="338"/>
    </location>
</feature>
<protein>
    <recommendedName>
        <fullName evidence="4">DUF2029 domain-containing protein</fullName>
    </recommendedName>
</protein>
<dbReference type="Proteomes" id="UP000297866">
    <property type="component" value="Unassembled WGS sequence"/>
</dbReference>
<dbReference type="EMBL" id="SOEZ01000070">
    <property type="protein sequence ID" value="TFB47800.1"/>
    <property type="molecule type" value="Genomic_DNA"/>
</dbReference>
<keyword evidence="1" id="KW-0812">Transmembrane</keyword>
<feature type="transmembrane region" description="Helical" evidence="1">
    <location>
        <begin position="220"/>
        <end position="243"/>
    </location>
</feature>
<reference evidence="2 3" key="1">
    <citation type="submission" date="2019-03" db="EMBL/GenBank/DDBJ databases">
        <title>Genomics of glacier-inhabiting Cryobacterium strains.</title>
        <authorList>
            <person name="Liu Q."/>
            <person name="Xin Y.-H."/>
        </authorList>
    </citation>
    <scope>NUCLEOTIDE SEQUENCE [LARGE SCALE GENOMIC DNA]</scope>
    <source>
        <strain evidence="2 3">Sr47</strain>
    </source>
</reference>
<name>A0A4R8UCG0_9MICO</name>